<dbReference type="PANTHER" id="PTHR36509:SF2">
    <property type="entry name" value="BLL3101 PROTEIN"/>
    <property type="match status" value="1"/>
</dbReference>
<sequence length="493" mass="55215">MRKDGTCLLIFSLFLFSLSSPGGVSAEPIDAQNTDLWDIVEDAYVYCYPLVVVDATQKKFTNTEVPNPTQAPINQLAHSNFVFTAENRLVVSPNVDDIYSSAFLDLNNTAFVFVKPPTYRFCSAQFLDAYTNTIDVVGSGSKTDNPEDEVICLITGKDYEGDVPDGMKHIVIPTDMAWIIIRTVVNGPSDIPNVTAIQQKMMLVPLDVYLNNEIYVPEKGTYNEKYNFNPAEYVFNMSAEEFFTTANALMIKNPPSPDDTEILEKMKQINVGPGLIFDAAILGPDGPERWNSMVGQIESDLISKTKEYMNALDGWKFYGEPIGEWGTVYAYRGLIAIKGLGANPTYVAIYPEADSDSDGQILTGAHTYRLHIDKDMLPPVKNDGFWSFTIYGSDNFLIPNEIDRYCINDRSNVTFNEDGSLDILLQADKPAEEMMNNWLPVGTADFHIYLRIYGPDLEKIKSTWTPPKIVRVMNDENISDDNSTEIRESVVEV</sequence>
<accession>Q2FPM8</accession>
<organism evidence="3 4">
    <name type="scientific">Methanospirillum hungatei JF-1 (strain ATCC 27890 / DSM 864 / NBRC 100397 / JF-1)</name>
    <dbReference type="NCBI Taxonomy" id="323259"/>
    <lineage>
        <taxon>Archaea</taxon>
        <taxon>Methanobacteriati</taxon>
        <taxon>Methanobacteriota</taxon>
        <taxon>Stenosarchaea group</taxon>
        <taxon>Methanomicrobia</taxon>
        <taxon>Methanomicrobiales</taxon>
        <taxon>Methanospirillaceae</taxon>
        <taxon>Methanospirillum</taxon>
    </lineage>
</organism>
<feature type="domain" description="DUF1214" evidence="1">
    <location>
        <begin position="348"/>
        <end position="456"/>
    </location>
</feature>
<dbReference type="OrthoDB" id="181739at2157"/>
<dbReference type="GeneID" id="3925165"/>
<evidence type="ECO:0000259" key="1">
    <source>
        <dbReference type="Pfam" id="PF06742"/>
    </source>
</evidence>
<dbReference type="EnsemblBacteria" id="ABD40813">
    <property type="protein sequence ID" value="ABD40813"/>
    <property type="gene ID" value="Mhun_1063"/>
</dbReference>
<evidence type="ECO:0008006" key="5">
    <source>
        <dbReference type="Google" id="ProtNLM"/>
    </source>
</evidence>
<dbReference type="Gene3D" id="2.60.40.1610">
    <property type="entry name" value="Domain of unknown function DUF1254"/>
    <property type="match status" value="1"/>
</dbReference>
<reference evidence="4" key="1">
    <citation type="journal article" date="2016" name="Stand. Genomic Sci.">
        <title>Complete genome sequence of Methanospirillum hungatei type strain JF1.</title>
        <authorList>
            <person name="Gunsalus R.P."/>
            <person name="Cook L.E."/>
            <person name="Crable B."/>
            <person name="Rohlin L."/>
            <person name="McDonald E."/>
            <person name="Mouttaki H."/>
            <person name="Sieber J.R."/>
            <person name="Poweleit N."/>
            <person name="Zhou H."/>
            <person name="Lapidus A.L."/>
            <person name="Daligault H.E."/>
            <person name="Land M."/>
            <person name="Gilna P."/>
            <person name="Ivanova N."/>
            <person name="Kyrpides N."/>
            <person name="Culley D.E."/>
            <person name="McInerney M.J."/>
        </authorList>
    </citation>
    <scope>NUCLEOTIDE SEQUENCE [LARGE SCALE GENOMIC DNA]</scope>
    <source>
        <strain evidence="4">ATCC 27890 / DSM 864 / NBRC 100397 / JF-1</strain>
    </source>
</reference>
<dbReference type="AlphaFoldDB" id="Q2FPM8"/>
<evidence type="ECO:0000313" key="4">
    <source>
        <dbReference type="Proteomes" id="UP000001941"/>
    </source>
</evidence>
<dbReference type="InterPro" id="IPR010679">
    <property type="entry name" value="DUF1254"/>
</dbReference>
<dbReference type="HOGENOM" id="CLU_027269_1_1_2"/>
<dbReference type="Pfam" id="PF06863">
    <property type="entry name" value="DUF1254"/>
    <property type="match status" value="1"/>
</dbReference>
<dbReference type="eggNOG" id="arCOG05285">
    <property type="taxonomic scope" value="Archaea"/>
</dbReference>
<proteinExistence type="predicted"/>
<dbReference type="Pfam" id="PF06742">
    <property type="entry name" value="DUF1214"/>
    <property type="match status" value="1"/>
</dbReference>
<keyword evidence="4" id="KW-1185">Reference proteome</keyword>
<evidence type="ECO:0000313" key="3">
    <source>
        <dbReference type="EMBL" id="ABD40813.1"/>
    </source>
</evidence>
<protein>
    <recommendedName>
        <fullName evidence="5">DUF1254 domain-containing protein</fullName>
    </recommendedName>
</protein>
<dbReference type="Gene3D" id="2.60.120.600">
    <property type="entry name" value="Domain of unknown function DUF1214, C-terminal domain"/>
    <property type="match status" value="1"/>
</dbReference>
<dbReference type="SUPFAM" id="SSF160935">
    <property type="entry name" value="VPA0735-like"/>
    <property type="match status" value="1"/>
</dbReference>
<dbReference type="InterPro" id="IPR010621">
    <property type="entry name" value="DUF1214"/>
</dbReference>
<dbReference type="InParanoid" id="Q2FPM8"/>
<dbReference type="Proteomes" id="UP000001941">
    <property type="component" value="Chromosome"/>
</dbReference>
<feature type="domain" description="DUF1254" evidence="2">
    <location>
        <begin position="73"/>
        <end position="205"/>
    </location>
</feature>
<dbReference type="InterPro" id="IPR037050">
    <property type="entry name" value="DUF1254_sf"/>
</dbReference>
<gene>
    <name evidence="3" type="ordered locus">Mhun_1063</name>
</gene>
<name>Q2FPM8_METHJ</name>
<dbReference type="STRING" id="323259.Mhun_1063"/>
<dbReference type="KEGG" id="mhu:Mhun_1063"/>
<dbReference type="EMBL" id="CP000254">
    <property type="protein sequence ID" value="ABD40813.1"/>
    <property type="molecule type" value="Genomic_DNA"/>
</dbReference>
<evidence type="ECO:0000259" key="2">
    <source>
        <dbReference type="Pfam" id="PF06863"/>
    </source>
</evidence>
<dbReference type="PANTHER" id="PTHR36509">
    <property type="entry name" value="BLL3101 PROTEIN"/>
    <property type="match status" value="1"/>
</dbReference>
<dbReference type="InterPro" id="IPR037049">
    <property type="entry name" value="DUF1214_C_sf"/>
</dbReference>
<dbReference type="RefSeq" id="WP_011448092.1">
    <property type="nucleotide sequence ID" value="NC_007796.1"/>
</dbReference>